<feature type="region of interest" description="Disordered" evidence="1">
    <location>
        <begin position="302"/>
        <end position="328"/>
    </location>
</feature>
<evidence type="ECO:0000256" key="2">
    <source>
        <dbReference type="SAM" id="SignalP"/>
    </source>
</evidence>
<evidence type="ECO:0000313" key="3">
    <source>
        <dbReference type="EMBL" id="KAF2862673.1"/>
    </source>
</evidence>
<keyword evidence="2" id="KW-0732">Signal</keyword>
<accession>A0A6A7C5M0</accession>
<sequence>MTKLTLVAALFGAATAHMIMKTPVPFGVDTLNNSPLVDAAIGSSGSDYPCKLRTGVYDISTMNNMTVGENQVLSFTGSASHGGGTCMLAYTTDKEPDAKTQFKLFQTFQGGCPIQADGNDGSKPFNFKLPEGTPNGRLTMAWIWYNRIGNREIYMNCAPLEVTGGSDNMDFYNSLPNAYIINLPTSECTSIEGSNLEIPFPGQYIEKDNTSPAAAASGSGCAKLAAAMTQGVSGYHGGSGGSGSAGGSSAASYGSAPTSSAAGSYAPAPTSSAGSYNQPSSASKSGFTTVPSKAPAYTASSYAPAMPSAAPSAAPNGGSGSGNSTNTGSCKGAKDGTIVCNGKDQFGLCNGGSVAWQPVSPGTSCNNGIIQKRGDVRHAHPHGRAHWHKMGVAQS</sequence>
<gene>
    <name evidence="3" type="ORF">K470DRAFT_212285</name>
</gene>
<evidence type="ECO:0000256" key="1">
    <source>
        <dbReference type="SAM" id="MobiDB-lite"/>
    </source>
</evidence>
<feature type="compositionally biased region" description="Low complexity" evidence="1">
    <location>
        <begin position="261"/>
        <end position="275"/>
    </location>
</feature>
<feature type="chain" id="PRO_5025525727" evidence="2">
    <location>
        <begin position="17"/>
        <end position="395"/>
    </location>
</feature>
<protein>
    <submittedName>
        <fullName evidence="3">Lytic polysaccharide monooxygenase</fullName>
    </submittedName>
</protein>
<dbReference type="PANTHER" id="PTHR36182">
    <property type="entry name" value="PROTEIN, PUTATIVE (AFU_ORTHOLOGUE AFUA_6G10930)-RELATED"/>
    <property type="match status" value="1"/>
</dbReference>
<name>A0A6A7C5M0_9PEZI</name>
<reference evidence="3" key="1">
    <citation type="journal article" date="2020" name="Stud. Mycol.">
        <title>101 Dothideomycetes genomes: a test case for predicting lifestyles and emergence of pathogens.</title>
        <authorList>
            <person name="Haridas S."/>
            <person name="Albert R."/>
            <person name="Binder M."/>
            <person name="Bloem J."/>
            <person name="Labutti K."/>
            <person name="Salamov A."/>
            <person name="Andreopoulos B."/>
            <person name="Baker S."/>
            <person name="Barry K."/>
            <person name="Bills G."/>
            <person name="Bluhm B."/>
            <person name="Cannon C."/>
            <person name="Castanera R."/>
            <person name="Culley D."/>
            <person name="Daum C."/>
            <person name="Ezra D."/>
            <person name="Gonzalez J."/>
            <person name="Henrissat B."/>
            <person name="Kuo A."/>
            <person name="Liang C."/>
            <person name="Lipzen A."/>
            <person name="Lutzoni F."/>
            <person name="Magnuson J."/>
            <person name="Mondo S."/>
            <person name="Nolan M."/>
            <person name="Ohm R."/>
            <person name="Pangilinan J."/>
            <person name="Park H.-J."/>
            <person name="Ramirez L."/>
            <person name="Alfaro M."/>
            <person name="Sun H."/>
            <person name="Tritt A."/>
            <person name="Yoshinaga Y."/>
            <person name="Zwiers L.-H."/>
            <person name="Turgeon B."/>
            <person name="Goodwin S."/>
            <person name="Spatafora J."/>
            <person name="Crous P."/>
            <person name="Grigoriev I."/>
        </authorList>
    </citation>
    <scope>NUCLEOTIDE SEQUENCE</scope>
    <source>
        <strain evidence="3">CBS 480.64</strain>
    </source>
</reference>
<evidence type="ECO:0000313" key="4">
    <source>
        <dbReference type="Proteomes" id="UP000799421"/>
    </source>
</evidence>
<feature type="region of interest" description="Disordered" evidence="1">
    <location>
        <begin position="261"/>
        <end position="289"/>
    </location>
</feature>
<dbReference type="GO" id="GO:0004497">
    <property type="term" value="F:monooxygenase activity"/>
    <property type="evidence" value="ECO:0007669"/>
    <property type="project" value="UniProtKB-KW"/>
</dbReference>
<feature type="signal peptide" evidence="2">
    <location>
        <begin position="1"/>
        <end position="16"/>
    </location>
</feature>
<keyword evidence="4" id="KW-1185">Reference proteome</keyword>
<dbReference type="PANTHER" id="PTHR36182:SF2">
    <property type="entry name" value="LYTIC POLYSACCHARIDE MONOOXYGENASE"/>
    <property type="match status" value="1"/>
</dbReference>
<feature type="compositionally biased region" description="Polar residues" evidence="1">
    <location>
        <begin position="276"/>
        <end position="289"/>
    </location>
</feature>
<proteinExistence type="predicted"/>
<dbReference type="EMBL" id="MU005964">
    <property type="protein sequence ID" value="KAF2862673.1"/>
    <property type="molecule type" value="Genomic_DNA"/>
</dbReference>
<organism evidence="3 4">
    <name type="scientific">Piedraia hortae CBS 480.64</name>
    <dbReference type="NCBI Taxonomy" id="1314780"/>
    <lineage>
        <taxon>Eukaryota</taxon>
        <taxon>Fungi</taxon>
        <taxon>Dikarya</taxon>
        <taxon>Ascomycota</taxon>
        <taxon>Pezizomycotina</taxon>
        <taxon>Dothideomycetes</taxon>
        <taxon>Dothideomycetidae</taxon>
        <taxon>Capnodiales</taxon>
        <taxon>Piedraiaceae</taxon>
        <taxon>Piedraia</taxon>
    </lineage>
</organism>
<dbReference type="OrthoDB" id="2342176at2759"/>
<dbReference type="Gene3D" id="2.70.50.70">
    <property type="match status" value="1"/>
</dbReference>
<keyword evidence="3" id="KW-0560">Oxidoreductase</keyword>
<keyword evidence="3" id="KW-0503">Monooxygenase</keyword>
<dbReference type="Proteomes" id="UP000799421">
    <property type="component" value="Unassembled WGS sequence"/>
</dbReference>
<dbReference type="AlphaFoldDB" id="A0A6A7C5M0"/>